<dbReference type="AlphaFoldDB" id="A0A0N5CCH1"/>
<reference evidence="3" key="1">
    <citation type="submission" date="2017-02" db="UniProtKB">
        <authorList>
            <consortium name="WormBaseParasite"/>
        </authorList>
    </citation>
    <scope>IDENTIFICATION</scope>
</reference>
<evidence type="ECO:0000313" key="2">
    <source>
        <dbReference type="Proteomes" id="UP000046392"/>
    </source>
</evidence>
<accession>A0A0N5CCH1</accession>
<evidence type="ECO:0000313" key="3">
    <source>
        <dbReference type="WBParaSite" id="SPAL_0001558000.1"/>
    </source>
</evidence>
<name>A0A0N5CCH1_STREA</name>
<protein>
    <submittedName>
        <fullName evidence="3">Miff domain-containing protein</fullName>
    </submittedName>
</protein>
<keyword evidence="2" id="KW-1185">Reference proteome</keyword>
<proteinExistence type="predicted"/>
<sequence>MSNEDKSTCTEKDENINSHKFNAQYYDSSPFYGNQGKGDETRTKIYEGNENYHSANQPRMNNDNNLLTLKHIERRINENHYRIILKHGGIHEVGDEIFERHLNNSYSSSTETLETILDDADSSVSVDFTTDSQLSDSYLIDVNNSDSMTFRSTEKEHKVHSNFIDRTMQFLYKKAEDEIYCIDAIIALAIKNWFNIIEIRMESFVKSEFFKNLKFLISVSIILSIILRAIYILFHTIFSN</sequence>
<keyword evidence="1" id="KW-1133">Transmembrane helix</keyword>
<keyword evidence="1" id="KW-0812">Transmembrane</keyword>
<feature type="transmembrane region" description="Helical" evidence="1">
    <location>
        <begin position="215"/>
        <end position="238"/>
    </location>
</feature>
<organism evidence="2 3">
    <name type="scientific">Strongyloides papillosus</name>
    <name type="common">Intestinal threadworm</name>
    <dbReference type="NCBI Taxonomy" id="174720"/>
    <lineage>
        <taxon>Eukaryota</taxon>
        <taxon>Metazoa</taxon>
        <taxon>Ecdysozoa</taxon>
        <taxon>Nematoda</taxon>
        <taxon>Chromadorea</taxon>
        <taxon>Rhabditida</taxon>
        <taxon>Tylenchina</taxon>
        <taxon>Panagrolaimomorpha</taxon>
        <taxon>Strongyloidoidea</taxon>
        <taxon>Strongyloididae</taxon>
        <taxon>Strongyloides</taxon>
    </lineage>
</organism>
<dbReference type="Proteomes" id="UP000046392">
    <property type="component" value="Unplaced"/>
</dbReference>
<keyword evidence="1" id="KW-0472">Membrane</keyword>
<evidence type="ECO:0000256" key="1">
    <source>
        <dbReference type="SAM" id="Phobius"/>
    </source>
</evidence>
<dbReference type="WBParaSite" id="SPAL_0001558000.1">
    <property type="protein sequence ID" value="SPAL_0001558000.1"/>
    <property type="gene ID" value="SPAL_0001558000"/>
</dbReference>